<name>A0A6S6PK58_ACEAC</name>
<proteinExistence type="predicted"/>
<feature type="signal peptide" evidence="1">
    <location>
        <begin position="1"/>
        <end position="22"/>
    </location>
</feature>
<dbReference type="Proteomes" id="UP000515220">
    <property type="component" value="Chromosome"/>
</dbReference>
<dbReference type="AlphaFoldDB" id="A0A6S6PK58"/>
<keyword evidence="1" id="KW-0732">Signal</keyword>
<dbReference type="Pfam" id="PF10082">
    <property type="entry name" value="BBP2_2"/>
    <property type="match status" value="1"/>
</dbReference>
<feature type="chain" id="PRO_5027695504" description="Porin domain-containing protein" evidence="1">
    <location>
        <begin position="23"/>
        <end position="440"/>
    </location>
</feature>
<sequence length="440" mass="48221">MIKAFHLLRVATIIGLSLPVTAQAQVVTQYFPALGSGAGELSEEPAQVKAARAYQPLGYHSGPLTVHLDGDERVGYDSNADLIQHGRKSSVINTQGHIGAVHLLDRNDQVHADVSVSDLRYPTRSLQNQTTWTANIGGTKHFGRDELGVAFTHLSLVQMPTESGALLILGPVPYTLDDGRVSYLLNTHGRLSFLPEFSIQHYQFGKPRLLGTSQYQDQHYRDRVIINENITARYQMMQNSHLLLLLQGTQIEYQTGNLDLPARSSNGFAVMGGYSWNEAGPFQFRALIGYQRRIFASSLYGSISSPIAEASIKWTPTRLTTVSATVSHGIEDAAFEGIVGYTNTSAQLSITHAYSRNIVFEAHAGLRKAHYPSSSPYLIDHSPIGQLANNQSSYGGGGSVHVYLNRHLSLELNYDFASQSAFMGPLFPVHIVMAGVHFAL</sequence>
<evidence type="ECO:0008006" key="4">
    <source>
        <dbReference type="Google" id="ProtNLM"/>
    </source>
</evidence>
<reference evidence="2 3" key="1">
    <citation type="submission" date="2020-07" db="EMBL/GenBank/DDBJ databases">
        <title>Complete Genome Sequence of an acetic acid bacterium, Acetobacter aceti JCM20276.</title>
        <authorList>
            <person name="Hirose Y."/>
            <person name="Mihara H."/>
        </authorList>
    </citation>
    <scope>NUCLEOTIDE SEQUENCE [LARGE SCALE GENOMIC DNA]</scope>
    <source>
        <strain evidence="2 3">JCM20276</strain>
    </source>
</reference>
<dbReference type="RefSeq" id="WP_099347186.1">
    <property type="nucleotide sequence ID" value="NZ_AP023326.1"/>
</dbReference>
<evidence type="ECO:0000313" key="2">
    <source>
        <dbReference type="EMBL" id="BCI67206.1"/>
    </source>
</evidence>
<evidence type="ECO:0000256" key="1">
    <source>
        <dbReference type="SAM" id="SignalP"/>
    </source>
</evidence>
<evidence type="ECO:0000313" key="3">
    <source>
        <dbReference type="Proteomes" id="UP000515220"/>
    </source>
</evidence>
<protein>
    <recommendedName>
        <fullName evidence="4">Porin domain-containing protein</fullName>
    </recommendedName>
</protein>
<dbReference type="InterPro" id="IPR018759">
    <property type="entry name" value="BBP2_2"/>
</dbReference>
<gene>
    <name evidence="2" type="ORF">AAJCM20276_18300</name>
</gene>
<accession>A0A6S6PK58</accession>
<dbReference type="EMBL" id="AP023326">
    <property type="protein sequence ID" value="BCI67206.1"/>
    <property type="molecule type" value="Genomic_DNA"/>
</dbReference>
<organism evidence="2 3">
    <name type="scientific">Acetobacter aceti</name>
    <dbReference type="NCBI Taxonomy" id="435"/>
    <lineage>
        <taxon>Bacteria</taxon>
        <taxon>Pseudomonadati</taxon>
        <taxon>Pseudomonadota</taxon>
        <taxon>Alphaproteobacteria</taxon>
        <taxon>Acetobacterales</taxon>
        <taxon>Acetobacteraceae</taxon>
        <taxon>Acetobacter</taxon>
        <taxon>Acetobacter subgen. Acetobacter</taxon>
    </lineage>
</organism>